<organism evidence="4 5">
    <name type="scientific">Billgrantia pellis</name>
    <dbReference type="NCBI Taxonomy" id="2606936"/>
    <lineage>
        <taxon>Bacteria</taxon>
        <taxon>Pseudomonadati</taxon>
        <taxon>Pseudomonadota</taxon>
        <taxon>Gammaproteobacteria</taxon>
        <taxon>Oceanospirillales</taxon>
        <taxon>Halomonadaceae</taxon>
        <taxon>Billgrantia</taxon>
    </lineage>
</organism>
<dbReference type="InterPro" id="IPR007844">
    <property type="entry name" value="AsmA"/>
</dbReference>
<evidence type="ECO:0000313" key="5">
    <source>
        <dbReference type="Proteomes" id="UP000486760"/>
    </source>
</evidence>
<feature type="transmembrane region" description="Helical" evidence="2">
    <location>
        <begin position="21"/>
        <end position="44"/>
    </location>
</feature>
<dbReference type="EMBL" id="VTPY01000004">
    <property type="protein sequence ID" value="KAA0011937.1"/>
    <property type="molecule type" value="Genomic_DNA"/>
</dbReference>
<name>A0A7V7KHB6_9GAMM</name>
<feature type="region of interest" description="Disordered" evidence="1">
    <location>
        <begin position="274"/>
        <end position="296"/>
    </location>
</feature>
<dbReference type="Pfam" id="PF05359">
    <property type="entry name" value="DUF748"/>
    <property type="match status" value="1"/>
</dbReference>
<evidence type="ECO:0000256" key="2">
    <source>
        <dbReference type="SAM" id="Phobius"/>
    </source>
</evidence>
<feature type="region of interest" description="Disordered" evidence="1">
    <location>
        <begin position="601"/>
        <end position="624"/>
    </location>
</feature>
<gene>
    <name evidence="4" type="ORF">F0A17_11595</name>
</gene>
<feature type="compositionally biased region" description="Polar residues" evidence="1">
    <location>
        <begin position="602"/>
        <end position="615"/>
    </location>
</feature>
<feature type="domain" description="AsmA" evidence="3">
    <location>
        <begin position="457"/>
        <end position="811"/>
    </location>
</feature>
<keyword evidence="2" id="KW-1133">Transmembrane helix</keyword>
<keyword evidence="2" id="KW-0472">Membrane</keyword>
<dbReference type="Pfam" id="PF05170">
    <property type="entry name" value="AsmA"/>
    <property type="match status" value="1"/>
</dbReference>
<dbReference type="PANTHER" id="PTHR30441">
    <property type="entry name" value="DUF748 DOMAIN-CONTAINING PROTEIN"/>
    <property type="match status" value="1"/>
</dbReference>
<feature type="compositionally biased region" description="Basic and acidic residues" evidence="1">
    <location>
        <begin position="279"/>
        <end position="296"/>
    </location>
</feature>
<comment type="caution">
    <text evidence="4">The sequence shown here is derived from an EMBL/GenBank/DDBJ whole genome shotgun (WGS) entry which is preliminary data.</text>
</comment>
<keyword evidence="2" id="KW-0812">Transmembrane</keyword>
<dbReference type="AlphaFoldDB" id="A0A7V7KHB6"/>
<sequence length="922" mass="100881">MVRATAYANPRDGTMTKSVRRFGMILGIVLGIVLLLLVSAALFLESAWMRDWLENRASTQLGRVVEIGDHSIAWGLPLTLRLDAVRVADVDWADDDTMASVEGVAVTLNVPELLQGRLELERVEVNRPAIRLLRREDGSTNWDDLLGDDEPTQQQGGPLWPEAFVIEQGRLIYRDDTRAIDIEVAFETPGESVDELSLALEGEGSLQDDPVAFQGLAHVEMEERRGDIANFEGRIGESRLEGTMSLDLGREIPRLAAELEADALDLNRWGLIDEPGGAEQRDQAETGADEKRADRPGWDRRWGEALEGLESFEADLDLALGRLRYGDQTLHDLTAVGTLEEGRLTIEQLRTWQQAGEDEPRELNLSGWLEVEKQRLVADLEASFERLDLTAALAPFGLGRLGTLEGRLETRVVDGGLVFENTELDYRAPHWGLTLALRADSRNAEGEGEHRMHLVGDGTYEGESFAFDLLVGPLLDLTDNETPYPVSGELRAGETRLALDGSAVQPFALEAVEGSLTLEGPSPAELTELTGINLPELPPYRISGYLRYRDDLLNLSDMEGTFGDSDVAGDMRLRFGDPPKLWATLTSKQLEADDLLPMLGMSPNTEPGETASSEQQRWEAEERQGGAVFPDREWNLEALRGTDIVLEYEAADIQAKHIPFTDMALALELERGVMTVDPLQVGLGGGEVRASWHMDARQAALEGSLQLALDQVDLKALLVEADLPDVAEDTLGTLGGRGNLSYRGRSMHDVMAGLDGELELAMSQGWMDIIAAELLPLNVANALIAALADEEQVRLECSYAHLVADDGLVDLAQFFMATDIAHFMGAGAINLETERLDLAFEGHNKDPTLFTGNSPVTLKGSLREPEVDVVTRELLARGALSALGALVAPPLAILPWVDPGGGEEVGMGCERALSQFEEEEEE</sequence>
<dbReference type="GO" id="GO:0005886">
    <property type="term" value="C:plasma membrane"/>
    <property type="evidence" value="ECO:0007669"/>
    <property type="project" value="TreeGrafter"/>
</dbReference>
<accession>A0A7V7KHB6</accession>
<dbReference type="InterPro" id="IPR008023">
    <property type="entry name" value="DUF748"/>
</dbReference>
<dbReference type="GO" id="GO:0090313">
    <property type="term" value="P:regulation of protein targeting to membrane"/>
    <property type="evidence" value="ECO:0007669"/>
    <property type="project" value="TreeGrafter"/>
</dbReference>
<reference evidence="4 5" key="1">
    <citation type="submission" date="2019-08" db="EMBL/GenBank/DDBJ databases">
        <title>Bioinformatics analysis of the strain L3 and L5.</title>
        <authorList>
            <person name="Li X."/>
        </authorList>
    </citation>
    <scope>NUCLEOTIDE SEQUENCE [LARGE SCALE GENOMIC DNA]</scope>
    <source>
        <strain evidence="4 5">L5</strain>
    </source>
</reference>
<evidence type="ECO:0000256" key="1">
    <source>
        <dbReference type="SAM" id="MobiDB-lite"/>
    </source>
</evidence>
<dbReference type="Proteomes" id="UP000486760">
    <property type="component" value="Unassembled WGS sequence"/>
</dbReference>
<proteinExistence type="predicted"/>
<protein>
    <submittedName>
        <fullName evidence="4">AsmA family protein</fullName>
    </submittedName>
</protein>
<evidence type="ECO:0000259" key="3">
    <source>
        <dbReference type="Pfam" id="PF05170"/>
    </source>
</evidence>
<evidence type="ECO:0000313" key="4">
    <source>
        <dbReference type="EMBL" id="KAA0011937.1"/>
    </source>
</evidence>
<keyword evidence="5" id="KW-1185">Reference proteome</keyword>
<dbReference type="InterPro" id="IPR052894">
    <property type="entry name" value="AsmA-related"/>
</dbReference>
<dbReference type="PANTHER" id="PTHR30441:SF9">
    <property type="entry name" value="ASMA FAMILY PROTEIN YHJG"/>
    <property type="match status" value="1"/>
</dbReference>